<comment type="catalytic activity">
    <reaction evidence="1">
        <text>[E2 ubiquitin-conjugating enzyme]-S-ubiquitinyl-L-cysteine + [acceptor protein]-L-lysine = [E2 ubiquitin-conjugating enzyme]-L-cysteine + [acceptor protein]-N(6)-ubiquitinyl-L-lysine.</text>
        <dbReference type="EC" id="2.3.2.31"/>
    </reaction>
</comment>
<dbReference type="GO" id="GO:0016757">
    <property type="term" value="F:glycosyltransferase activity"/>
    <property type="evidence" value="ECO:0007669"/>
    <property type="project" value="UniProtKB-KW"/>
</dbReference>
<feature type="non-terminal residue" evidence="21">
    <location>
        <position position="1136"/>
    </location>
</feature>
<evidence type="ECO:0000256" key="17">
    <source>
        <dbReference type="PROSITE-ProRule" id="PRU00175"/>
    </source>
</evidence>
<dbReference type="Gene3D" id="1.20.120.1750">
    <property type="match status" value="1"/>
</dbReference>
<evidence type="ECO:0000256" key="4">
    <source>
        <dbReference type="ARBA" id="ARBA00012251"/>
    </source>
</evidence>
<accession>A0A4S2L3Y6</accession>
<name>A0A4S2L3Y6_9HYME</name>
<keyword evidence="15" id="KW-0472">Membrane</keyword>
<evidence type="ECO:0000256" key="9">
    <source>
        <dbReference type="ARBA" id="ARBA00022737"/>
    </source>
</evidence>
<dbReference type="GO" id="GO:0016567">
    <property type="term" value="P:protein ubiquitination"/>
    <property type="evidence" value="ECO:0007669"/>
    <property type="project" value="InterPro"/>
</dbReference>
<gene>
    <name evidence="21" type="ORF">DBV15_08455</name>
</gene>
<dbReference type="Proteomes" id="UP000310200">
    <property type="component" value="Unassembled WGS sequence"/>
</dbReference>
<keyword evidence="12" id="KW-0862">Zinc</keyword>
<dbReference type="CDD" id="cd20341">
    <property type="entry name" value="BRcat_RBR_RNF14"/>
    <property type="match status" value="1"/>
</dbReference>
<dbReference type="InterPro" id="IPR017907">
    <property type="entry name" value="Znf_RING_CS"/>
</dbReference>
<evidence type="ECO:0000256" key="3">
    <source>
        <dbReference type="ARBA" id="ARBA00004906"/>
    </source>
</evidence>
<dbReference type="AlphaFoldDB" id="A0A4S2L3Y6"/>
<comment type="caution">
    <text evidence="21">The sequence shown here is derived from an EMBL/GenBank/DDBJ whole genome shotgun (WGS) entry which is preliminary data.</text>
</comment>
<dbReference type="SUPFAM" id="SSF57850">
    <property type="entry name" value="RING/U-box"/>
    <property type="match status" value="3"/>
</dbReference>
<keyword evidence="7" id="KW-0812">Transmembrane</keyword>
<feature type="domain" description="RWD" evidence="19">
    <location>
        <begin position="14"/>
        <end position="141"/>
    </location>
</feature>
<keyword evidence="10 17" id="KW-0863">Zinc-finger</keyword>
<dbReference type="SMART" id="SM00591">
    <property type="entry name" value="RWD"/>
    <property type="match status" value="1"/>
</dbReference>
<protein>
    <recommendedName>
        <fullName evidence="4">RBR-type E3 ubiquitin transferase</fullName>
        <ecNumber evidence="4">2.3.2.31</ecNumber>
    </recommendedName>
</protein>
<dbReference type="PROSITE" id="PS50908">
    <property type="entry name" value="RWD"/>
    <property type="match status" value="1"/>
</dbReference>
<dbReference type="STRING" id="300112.A0A4S2L3Y6"/>
<dbReference type="Pfam" id="PF05773">
    <property type="entry name" value="RWD"/>
    <property type="match status" value="1"/>
</dbReference>
<evidence type="ECO:0000256" key="16">
    <source>
        <dbReference type="ARBA" id="ARBA00044508"/>
    </source>
</evidence>
<organism evidence="21 22">
    <name type="scientific">Temnothorax longispinosus</name>
    <dbReference type="NCBI Taxonomy" id="300112"/>
    <lineage>
        <taxon>Eukaryota</taxon>
        <taxon>Metazoa</taxon>
        <taxon>Ecdysozoa</taxon>
        <taxon>Arthropoda</taxon>
        <taxon>Hexapoda</taxon>
        <taxon>Insecta</taxon>
        <taxon>Pterygota</taxon>
        <taxon>Neoptera</taxon>
        <taxon>Endopterygota</taxon>
        <taxon>Hymenoptera</taxon>
        <taxon>Apocrita</taxon>
        <taxon>Aculeata</taxon>
        <taxon>Formicoidea</taxon>
        <taxon>Formicidae</taxon>
        <taxon>Myrmicinae</taxon>
        <taxon>Temnothorax</taxon>
    </lineage>
</organism>
<dbReference type="Pfam" id="PF01485">
    <property type="entry name" value="IBR"/>
    <property type="match status" value="2"/>
</dbReference>
<dbReference type="PROSITE" id="PS50089">
    <property type="entry name" value="ZF_RING_2"/>
    <property type="match status" value="1"/>
</dbReference>
<evidence type="ECO:0000256" key="5">
    <source>
        <dbReference type="ARBA" id="ARBA00022676"/>
    </source>
</evidence>
<dbReference type="InterPro" id="IPR003378">
    <property type="entry name" value="Fringe-like_glycosylTrfase"/>
</dbReference>
<keyword evidence="14" id="KW-1133">Transmembrane helix</keyword>
<dbReference type="InterPro" id="IPR016135">
    <property type="entry name" value="UBQ-conjugating_enzyme/RWD"/>
</dbReference>
<dbReference type="InterPro" id="IPR002867">
    <property type="entry name" value="IBR_dom"/>
</dbReference>
<feature type="domain" description="RING-type" evidence="20">
    <location>
        <begin position="203"/>
        <end position="438"/>
    </location>
</feature>
<dbReference type="EC" id="2.3.2.31" evidence="4"/>
<evidence type="ECO:0000256" key="14">
    <source>
        <dbReference type="ARBA" id="ARBA00022989"/>
    </source>
</evidence>
<keyword evidence="8" id="KW-0479">Metal-binding</keyword>
<evidence type="ECO:0000256" key="8">
    <source>
        <dbReference type="ARBA" id="ARBA00022723"/>
    </source>
</evidence>
<evidence type="ECO:0000259" key="18">
    <source>
        <dbReference type="PROSITE" id="PS50089"/>
    </source>
</evidence>
<dbReference type="GO" id="GO:0061630">
    <property type="term" value="F:ubiquitin protein ligase activity"/>
    <property type="evidence" value="ECO:0007669"/>
    <property type="project" value="UniProtKB-EC"/>
</dbReference>
<dbReference type="GO" id="GO:0008270">
    <property type="term" value="F:zinc ion binding"/>
    <property type="evidence" value="ECO:0007669"/>
    <property type="project" value="UniProtKB-KW"/>
</dbReference>
<dbReference type="InterPro" id="IPR047548">
    <property type="entry name" value="Rcat_RBR_RNF14"/>
</dbReference>
<dbReference type="PANTHER" id="PTHR11685">
    <property type="entry name" value="RBR FAMILY RING FINGER AND IBR DOMAIN-CONTAINING"/>
    <property type="match status" value="1"/>
</dbReference>
<dbReference type="GO" id="GO:0016020">
    <property type="term" value="C:membrane"/>
    <property type="evidence" value="ECO:0007669"/>
    <property type="project" value="UniProtKB-SubCell"/>
</dbReference>
<proteinExistence type="inferred from homology"/>
<evidence type="ECO:0000313" key="21">
    <source>
        <dbReference type="EMBL" id="TGZ56926.1"/>
    </source>
</evidence>
<dbReference type="SMART" id="SM00647">
    <property type="entry name" value="IBR"/>
    <property type="match status" value="2"/>
</dbReference>
<sequence>MSCETASNLQRQEDEVAVLSSIYDETEFFYTKSEYIKCSITIYPKFSKKLEIKFDNGSPSDVAVSDDSIFVEHLPPIRMYINLPNTYPSQKPPNFCISVVWLTPWDISFICQKLDEMWEENQGNEVIFLWLSFLQDDIFNFLNIHETLDVSYLHLIHTSRDNVMLRLVQLSDPRAQNGALLLDLKRLLISYNKQQHKVQFHKNVYPCCICFEECAGLNCIELENCKHIYCKSCMEKHIRINIIERINAILCPTIDCKRKISDNDVKTLCPDLFFQYEEIMLRVTLDTMDDVVYCPKISCQYPVIRNPGDDAPICPICKYCFCVYCRKSYHGQEPCEMTSTDIIKLIDEYKNSNIKQQAMLEKKYGKRQMQTIQKYLTTEYLQDNAKRCPKCRSFISKTEGCNKMTCRNCQSFFCWLCNNQIHGYEHFNSVDSPCYGLLFEGLETENAMDYENAVDNFIMDNINQFLENFNFFGVTLDRRDELSEEADVVLGMGLIAACCRWICETFMASYSTARAAKPRHVATRPHTVVTLYPENRKLPRSTPNQVCKAHEGNVKNYFKVTPTLITSISSESNKLAIVILSQKEGYNAAHADYLRKNIYEQDDALEGEFPHVVLSHELDIKGSWTIVPLLTHLSNEFPDVEWFFFCLENTVIRLEKLLNVLGKFSSSENVWIGHMLYDREPTIIHHFARHTKRFRYPHMASGFAMSATLLKSLSKRVSEGKEPKADFSIDVSYEFATFVLNSTGAKLTHVSKLCIVSASDCATYPRFFHSCSSSVAPENIYFAVKTCAKFHLDRIPVVKKSWAKYDLNIGYFSDAADKNLREAYIVPNTTKGHCAKTYAILQEASKILKKRNFDWLAIVDDDTIFSVVRLLNLLTCYNPKHAVAIGERYGFRMWDSHYGYQYLTGGAGVVLSAPLVHLMVEPGACTCPSATTPDDMYLFGLCLLRLGVEGVHSSMFHQAQPVDYPNAYLASQEPISFHRFWSVDPKAVYNDWFAEVDKFLNINICTILDERHEFVHLFQVIMDFEDIILKSLNIGFHSTTMVVPIYTSPSDIPRAELRTKSGGANTSTSATASSTKSLHSVIIPFRKRPSILLLQYTFHCGLIKFGLKYLFCIHQEIRRIKGRWHGLSFNHINPLI</sequence>
<keyword evidence="6" id="KW-0808">Transferase</keyword>
<dbReference type="SUPFAM" id="SSF54495">
    <property type="entry name" value="UBC-like"/>
    <property type="match status" value="1"/>
</dbReference>
<dbReference type="Pfam" id="PF02434">
    <property type="entry name" value="Fringe"/>
    <property type="match status" value="1"/>
</dbReference>
<evidence type="ECO:0000256" key="13">
    <source>
        <dbReference type="ARBA" id="ARBA00022968"/>
    </source>
</evidence>
<dbReference type="Gene3D" id="3.30.40.10">
    <property type="entry name" value="Zinc/RING finger domain, C3HC4 (zinc finger)"/>
    <property type="match status" value="1"/>
</dbReference>
<evidence type="ECO:0000256" key="1">
    <source>
        <dbReference type="ARBA" id="ARBA00001798"/>
    </source>
</evidence>
<dbReference type="InterPro" id="IPR044066">
    <property type="entry name" value="TRIAD_supradom"/>
</dbReference>
<evidence type="ECO:0000256" key="6">
    <source>
        <dbReference type="ARBA" id="ARBA00022679"/>
    </source>
</evidence>
<evidence type="ECO:0000256" key="12">
    <source>
        <dbReference type="ARBA" id="ARBA00022833"/>
    </source>
</evidence>
<comment type="similarity">
    <text evidence="16">Belongs to the RBR family. RNF14 subfamily.</text>
</comment>
<dbReference type="PROSITE" id="PS00518">
    <property type="entry name" value="ZF_RING_1"/>
    <property type="match status" value="1"/>
</dbReference>
<feature type="domain" description="RING-type" evidence="18">
    <location>
        <begin position="207"/>
        <end position="252"/>
    </location>
</feature>
<dbReference type="EMBL" id="QBLH01000257">
    <property type="protein sequence ID" value="TGZ56926.1"/>
    <property type="molecule type" value="Genomic_DNA"/>
</dbReference>
<comment type="subcellular location">
    <subcellularLocation>
        <location evidence="2">Membrane</location>
        <topology evidence="2">Single-pass type II membrane protein</topology>
    </subcellularLocation>
</comment>
<keyword evidence="9" id="KW-0677">Repeat</keyword>
<comment type="pathway">
    <text evidence="3">Protein modification; protein ubiquitination.</text>
</comment>
<evidence type="ECO:0000259" key="19">
    <source>
        <dbReference type="PROSITE" id="PS50908"/>
    </source>
</evidence>
<evidence type="ECO:0000256" key="11">
    <source>
        <dbReference type="ARBA" id="ARBA00022786"/>
    </source>
</evidence>
<keyword evidence="13" id="KW-0735">Signal-anchor</keyword>
<evidence type="ECO:0000256" key="7">
    <source>
        <dbReference type="ARBA" id="ARBA00022692"/>
    </source>
</evidence>
<dbReference type="PROSITE" id="PS51873">
    <property type="entry name" value="TRIAD"/>
    <property type="match status" value="1"/>
</dbReference>
<keyword evidence="11" id="KW-0833">Ubl conjugation pathway</keyword>
<keyword evidence="5" id="KW-0328">Glycosyltransferase</keyword>
<evidence type="ECO:0000256" key="10">
    <source>
        <dbReference type="ARBA" id="ARBA00022771"/>
    </source>
</evidence>
<dbReference type="CDD" id="cd20354">
    <property type="entry name" value="Rcat_RBR_RNF14"/>
    <property type="match status" value="1"/>
</dbReference>
<dbReference type="CDD" id="cd23820">
    <property type="entry name" value="RWD_RNF14"/>
    <property type="match status" value="1"/>
</dbReference>
<dbReference type="Gene3D" id="3.10.110.10">
    <property type="entry name" value="Ubiquitin Conjugating Enzyme"/>
    <property type="match status" value="1"/>
</dbReference>
<evidence type="ECO:0000259" key="20">
    <source>
        <dbReference type="PROSITE" id="PS51873"/>
    </source>
</evidence>
<keyword evidence="22" id="KW-1185">Reference proteome</keyword>
<evidence type="ECO:0000256" key="15">
    <source>
        <dbReference type="ARBA" id="ARBA00023136"/>
    </source>
</evidence>
<evidence type="ECO:0000256" key="2">
    <source>
        <dbReference type="ARBA" id="ARBA00004606"/>
    </source>
</evidence>
<dbReference type="InterPro" id="IPR013083">
    <property type="entry name" value="Znf_RING/FYVE/PHD"/>
</dbReference>
<dbReference type="InterPro" id="IPR006575">
    <property type="entry name" value="RWD_dom"/>
</dbReference>
<evidence type="ECO:0000313" key="22">
    <source>
        <dbReference type="Proteomes" id="UP000310200"/>
    </source>
</evidence>
<reference evidence="21 22" key="1">
    <citation type="journal article" date="2019" name="Philos. Trans. R. Soc. Lond., B, Biol. Sci.">
        <title>Ant behaviour and brain gene expression of defending hosts depend on the ecological success of the intruding social parasite.</title>
        <authorList>
            <person name="Kaur R."/>
            <person name="Stoldt M."/>
            <person name="Jongepier E."/>
            <person name="Feldmeyer B."/>
            <person name="Menzel F."/>
            <person name="Bornberg-Bauer E."/>
            <person name="Foitzik S."/>
        </authorList>
    </citation>
    <scope>NUCLEOTIDE SEQUENCE [LARGE SCALE GENOMIC DNA]</scope>
    <source>
        <tissue evidence="21">Whole body</tissue>
    </source>
</reference>
<dbReference type="InterPro" id="IPR001841">
    <property type="entry name" value="Znf_RING"/>
</dbReference>
<dbReference type="InterPro" id="IPR031127">
    <property type="entry name" value="E3_UB_ligase_RBR"/>
</dbReference>
<dbReference type="Gene3D" id="3.90.550.50">
    <property type="match status" value="2"/>
</dbReference>